<organism evidence="5 6">
    <name type="scientific">Aquitalea palustris</name>
    <dbReference type="NCBI Taxonomy" id="2480983"/>
    <lineage>
        <taxon>Bacteria</taxon>
        <taxon>Pseudomonadati</taxon>
        <taxon>Pseudomonadota</taxon>
        <taxon>Betaproteobacteria</taxon>
        <taxon>Neisseriales</taxon>
        <taxon>Chromobacteriaceae</taxon>
        <taxon>Aquitalea</taxon>
    </lineage>
</organism>
<evidence type="ECO:0000313" key="6">
    <source>
        <dbReference type="Proteomes" id="UP000274139"/>
    </source>
</evidence>
<dbReference type="SMART" id="SM00267">
    <property type="entry name" value="GGDEF"/>
    <property type="match status" value="1"/>
</dbReference>
<dbReference type="AlphaFoldDB" id="A0A454JH04"/>
<dbReference type="CDD" id="cd01949">
    <property type="entry name" value="GGDEF"/>
    <property type="match status" value="1"/>
</dbReference>
<dbReference type="OrthoDB" id="9813903at2"/>
<dbReference type="SUPFAM" id="SSF55073">
    <property type="entry name" value="Nucleotide cyclase"/>
    <property type="match status" value="1"/>
</dbReference>
<dbReference type="GO" id="GO:0052621">
    <property type="term" value="F:diguanylate cyclase activity"/>
    <property type="evidence" value="ECO:0007669"/>
    <property type="project" value="UniProtKB-EC"/>
</dbReference>
<evidence type="ECO:0000259" key="3">
    <source>
        <dbReference type="PROSITE" id="PS50112"/>
    </source>
</evidence>
<dbReference type="InterPro" id="IPR050469">
    <property type="entry name" value="Diguanylate_Cyclase"/>
</dbReference>
<gene>
    <name evidence="5" type="ORF">EAY64_12820</name>
</gene>
<comment type="catalytic activity">
    <reaction evidence="2">
        <text>2 GTP = 3',3'-c-di-GMP + 2 diphosphate</text>
        <dbReference type="Rhea" id="RHEA:24898"/>
        <dbReference type="ChEBI" id="CHEBI:33019"/>
        <dbReference type="ChEBI" id="CHEBI:37565"/>
        <dbReference type="ChEBI" id="CHEBI:58805"/>
        <dbReference type="EC" id="2.7.7.65"/>
    </reaction>
</comment>
<name>A0A454JH04_9NEIS</name>
<evidence type="ECO:0000313" key="5">
    <source>
        <dbReference type="EMBL" id="RMC95940.1"/>
    </source>
</evidence>
<dbReference type="CDD" id="cd00130">
    <property type="entry name" value="PAS"/>
    <property type="match status" value="1"/>
</dbReference>
<protein>
    <recommendedName>
        <fullName evidence="1">diguanylate cyclase</fullName>
        <ecNumber evidence="1">2.7.7.65</ecNumber>
    </recommendedName>
</protein>
<reference evidence="5 6" key="1">
    <citation type="submission" date="2018-10" db="EMBL/GenBank/DDBJ databases">
        <title>Draft genome sequence of Aquitalea MWU14-2217 isolated from a wild cranberry bog in Provincetown, Massachusetts.</title>
        <authorList>
            <person name="Ebadzadsahrai G."/>
            <person name="Soby S."/>
        </authorList>
    </citation>
    <scope>NUCLEOTIDE SEQUENCE [LARGE SCALE GENOMIC DNA]</scope>
    <source>
        <strain evidence="5 6">MWU14-2217</strain>
    </source>
</reference>
<sequence length="408" mass="45177">MNPFALLDKLKTPVWIIRPSTEEVLHANPAALALAAGLSLADMRHGSLSACPHPALSDYTPAILAREQVVEIWTIRQQDQPQPLCCHLCWLDMAGTADAILVEASSPAASMPSASAATITDTRPEDDFHRMLMQTNSAPMLLIDPADEGRIVNVNEAAMRFYGYSRAEFAAKHTWEINAQGRAILPVMQQIAQLPGGHKPLSFVHRLADGSLRDVQTYAGPVVMHGKRLMLCVIHDITEQQRLKSELEQAALRDPLTGLWNRRYLLQQLERAILEKQHYGHSFSLILLDADNFKRINDQFGHFTGDEVLVWLAHTLQSRVRAADSVCRWGGEEFIILLPQTSQHNALHLAECLRETVASGQTTPLPAITISMGVAQHLDEESVESLIMRVDNALYQAKSSGRNCVIAA</sequence>
<proteinExistence type="predicted"/>
<feature type="domain" description="PAS" evidence="3">
    <location>
        <begin position="125"/>
        <end position="172"/>
    </location>
</feature>
<dbReference type="InterPro" id="IPR000160">
    <property type="entry name" value="GGDEF_dom"/>
</dbReference>
<dbReference type="GO" id="GO:1902201">
    <property type="term" value="P:negative regulation of bacterial-type flagellum-dependent cell motility"/>
    <property type="evidence" value="ECO:0007669"/>
    <property type="project" value="TreeGrafter"/>
</dbReference>
<accession>A0A454JH04</accession>
<dbReference type="SMART" id="SM00091">
    <property type="entry name" value="PAS"/>
    <property type="match status" value="2"/>
</dbReference>
<dbReference type="InterPro" id="IPR043128">
    <property type="entry name" value="Rev_trsase/Diguanyl_cyclase"/>
</dbReference>
<dbReference type="InterPro" id="IPR029787">
    <property type="entry name" value="Nucleotide_cyclase"/>
</dbReference>
<dbReference type="NCBIfam" id="TIGR00254">
    <property type="entry name" value="GGDEF"/>
    <property type="match status" value="1"/>
</dbReference>
<dbReference type="FunFam" id="3.30.70.270:FF:000001">
    <property type="entry name" value="Diguanylate cyclase domain protein"/>
    <property type="match status" value="1"/>
</dbReference>
<dbReference type="SUPFAM" id="SSF55785">
    <property type="entry name" value="PYP-like sensor domain (PAS domain)"/>
    <property type="match status" value="1"/>
</dbReference>
<dbReference type="Proteomes" id="UP000274139">
    <property type="component" value="Unassembled WGS sequence"/>
</dbReference>
<dbReference type="Gene3D" id="3.30.450.20">
    <property type="entry name" value="PAS domain"/>
    <property type="match status" value="1"/>
</dbReference>
<evidence type="ECO:0000256" key="2">
    <source>
        <dbReference type="ARBA" id="ARBA00034247"/>
    </source>
</evidence>
<evidence type="ECO:0000259" key="4">
    <source>
        <dbReference type="PROSITE" id="PS50887"/>
    </source>
</evidence>
<dbReference type="GO" id="GO:0043709">
    <property type="term" value="P:cell adhesion involved in single-species biofilm formation"/>
    <property type="evidence" value="ECO:0007669"/>
    <property type="project" value="TreeGrafter"/>
</dbReference>
<dbReference type="Gene3D" id="3.30.70.270">
    <property type="match status" value="1"/>
</dbReference>
<dbReference type="NCBIfam" id="TIGR00229">
    <property type="entry name" value="sensory_box"/>
    <property type="match status" value="1"/>
</dbReference>
<dbReference type="PANTHER" id="PTHR45138">
    <property type="entry name" value="REGULATORY COMPONENTS OF SENSORY TRANSDUCTION SYSTEM"/>
    <property type="match status" value="1"/>
</dbReference>
<feature type="domain" description="GGDEF" evidence="4">
    <location>
        <begin position="281"/>
        <end position="408"/>
    </location>
</feature>
<dbReference type="Pfam" id="PF13426">
    <property type="entry name" value="PAS_9"/>
    <property type="match status" value="1"/>
</dbReference>
<dbReference type="PROSITE" id="PS50112">
    <property type="entry name" value="PAS"/>
    <property type="match status" value="1"/>
</dbReference>
<dbReference type="Pfam" id="PF00990">
    <property type="entry name" value="GGDEF"/>
    <property type="match status" value="1"/>
</dbReference>
<dbReference type="PROSITE" id="PS50887">
    <property type="entry name" value="GGDEF"/>
    <property type="match status" value="1"/>
</dbReference>
<dbReference type="EC" id="2.7.7.65" evidence="1"/>
<dbReference type="InterPro" id="IPR000014">
    <property type="entry name" value="PAS"/>
</dbReference>
<dbReference type="EMBL" id="RFAR01000052">
    <property type="protein sequence ID" value="RMC95940.1"/>
    <property type="molecule type" value="Genomic_DNA"/>
</dbReference>
<comment type="caution">
    <text evidence="5">The sequence shown here is derived from an EMBL/GenBank/DDBJ whole genome shotgun (WGS) entry which is preliminary data.</text>
</comment>
<dbReference type="PANTHER" id="PTHR45138:SF9">
    <property type="entry name" value="DIGUANYLATE CYCLASE DGCM-RELATED"/>
    <property type="match status" value="1"/>
</dbReference>
<evidence type="ECO:0000256" key="1">
    <source>
        <dbReference type="ARBA" id="ARBA00012528"/>
    </source>
</evidence>
<keyword evidence="6" id="KW-1185">Reference proteome</keyword>
<dbReference type="RefSeq" id="WP_103525145.1">
    <property type="nucleotide sequence ID" value="NZ_JAIZDC010000002.1"/>
</dbReference>
<dbReference type="GO" id="GO:0005886">
    <property type="term" value="C:plasma membrane"/>
    <property type="evidence" value="ECO:0007669"/>
    <property type="project" value="TreeGrafter"/>
</dbReference>
<dbReference type="InterPro" id="IPR035965">
    <property type="entry name" value="PAS-like_dom_sf"/>
</dbReference>